<dbReference type="EMBL" id="LGIA01000145">
    <property type="protein sequence ID" value="KOH45345.1"/>
    <property type="molecule type" value="Genomic_DNA"/>
</dbReference>
<feature type="signal peptide" evidence="1">
    <location>
        <begin position="1"/>
        <end position="28"/>
    </location>
</feature>
<accession>A0A0L8VA42</accession>
<dbReference type="STRING" id="1409788.NC99_18630"/>
<comment type="caution">
    <text evidence="2">The sequence shown here is derived from an EMBL/GenBank/DDBJ whole genome shotgun (WGS) entry which is preliminary data.</text>
</comment>
<sequence length="226" mass="26379">MKNSIEPRMLGKFLLILVLTSSTFGAFAQKKPTSGKETEVAHKYSVSLPYFIITDPIEGGWNDRTSTQMIELHVKRNLDNKNIIGLKLASWRLFQPMGILWWDGLLDKLETESEFYPGHVRESGIGITYQRMLWKGLFATIEVLPQFQTYMDLDGNKLGNGFKVYNSFHVGYHFEFGKKKRFFIEPQVHSQFWAFETKAPEGFKELDDKWRNYFLLEPNIYIGINF</sequence>
<feature type="chain" id="PRO_5005591558" evidence="1">
    <location>
        <begin position="29"/>
        <end position="226"/>
    </location>
</feature>
<dbReference type="PATRIC" id="fig|1409788.3.peg.1928"/>
<name>A0A0L8VA42_9BACT</name>
<evidence type="ECO:0000313" key="3">
    <source>
        <dbReference type="Proteomes" id="UP000036958"/>
    </source>
</evidence>
<organism evidence="2 3">
    <name type="scientific">Sunxiuqinia dokdonensis</name>
    <dbReference type="NCBI Taxonomy" id="1409788"/>
    <lineage>
        <taxon>Bacteria</taxon>
        <taxon>Pseudomonadati</taxon>
        <taxon>Bacteroidota</taxon>
        <taxon>Bacteroidia</taxon>
        <taxon>Marinilabiliales</taxon>
        <taxon>Prolixibacteraceae</taxon>
        <taxon>Sunxiuqinia</taxon>
    </lineage>
</organism>
<reference evidence="3" key="1">
    <citation type="submission" date="2015-07" db="EMBL/GenBank/DDBJ databases">
        <title>Genome sequencing of Sunxiuqinia dokdonensis strain SK.</title>
        <authorList>
            <person name="Ahn S."/>
            <person name="Kim B.-C."/>
        </authorList>
    </citation>
    <scope>NUCLEOTIDE SEQUENCE [LARGE SCALE GENOMIC DNA]</scope>
    <source>
        <strain evidence="3">SK</strain>
    </source>
</reference>
<proteinExistence type="predicted"/>
<protein>
    <submittedName>
        <fullName evidence="2">Uncharacterized protein</fullName>
    </submittedName>
</protein>
<dbReference type="Proteomes" id="UP000036958">
    <property type="component" value="Unassembled WGS sequence"/>
</dbReference>
<evidence type="ECO:0000313" key="2">
    <source>
        <dbReference type="EMBL" id="KOH45345.1"/>
    </source>
</evidence>
<dbReference type="RefSeq" id="WP_204374947.1">
    <property type="nucleotide sequence ID" value="NZ_LGIA01000145.1"/>
</dbReference>
<gene>
    <name evidence="2" type="ORF">NC99_18630</name>
</gene>
<evidence type="ECO:0000256" key="1">
    <source>
        <dbReference type="SAM" id="SignalP"/>
    </source>
</evidence>
<dbReference type="AlphaFoldDB" id="A0A0L8VA42"/>
<keyword evidence="1" id="KW-0732">Signal</keyword>
<keyword evidence="3" id="KW-1185">Reference proteome</keyword>